<dbReference type="HOGENOM" id="CLU_2850052_0_0_1"/>
<reference evidence="1 2" key="1">
    <citation type="submission" date="2014-04" db="EMBL/GenBank/DDBJ databases">
        <authorList>
            <consortium name="DOE Joint Genome Institute"/>
            <person name="Kuo A."/>
            <person name="Kohler A."/>
            <person name="Nagy L.G."/>
            <person name="Floudas D."/>
            <person name="Copeland A."/>
            <person name="Barry K.W."/>
            <person name="Cichocki N."/>
            <person name="Veneault-Fourrey C."/>
            <person name="LaButti K."/>
            <person name="Lindquist E.A."/>
            <person name="Lipzen A."/>
            <person name="Lundell T."/>
            <person name="Morin E."/>
            <person name="Murat C."/>
            <person name="Sun H."/>
            <person name="Tunlid A."/>
            <person name="Henrissat B."/>
            <person name="Grigoriev I.V."/>
            <person name="Hibbett D.S."/>
            <person name="Martin F."/>
            <person name="Nordberg H.P."/>
            <person name="Cantor M.N."/>
            <person name="Hua S.X."/>
        </authorList>
    </citation>
    <scope>NUCLEOTIDE SEQUENCE [LARGE SCALE GENOMIC DNA]</scope>
    <source>
        <strain evidence="1 2">LaAM-08-1</strain>
    </source>
</reference>
<evidence type="ECO:0000313" key="1">
    <source>
        <dbReference type="EMBL" id="KIJ94526.1"/>
    </source>
</evidence>
<dbReference type="Proteomes" id="UP000054477">
    <property type="component" value="Unassembled WGS sequence"/>
</dbReference>
<sequence>MPDPTRQKVTYRFQAFTSPDLPLAAHLAGSISKYLAGPKASIPLDESISVVLEPSIIIPPNPLDP</sequence>
<protein>
    <submittedName>
        <fullName evidence="1">Uncharacterized protein</fullName>
    </submittedName>
</protein>
<organism evidence="1 2">
    <name type="scientific">Laccaria amethystina LaAM-08-1</name>
    <dbReference type="NCBI Taxonomy" id="1095629"/>
    <lineage>
        <taxon>Eukaryota</taxon>
        <taxon>Fungi</taxon>
        <taxon>Dikarya</taxon>
        <taxon>Basidiomycota</taxon>
        <taxon>Agaricomycotina</taxon>
        <taxon>Agaricomycetes</taxon>
        <taxon>Agaricomycetidae</taxon>
        <taxon>Agaricales</taxon>
        <taxon>Agaricineae</taxon>
        <taxon>Hydnangiaceae</taxon>
        <taxon>Laccaria</taxon>
    </lineage>
</organism>
<dbReference type="AlphaFoldDB" id="A0A0C9XA50"/>
<accession>A0A0C9XA50</accession>
<name>A0A0C9XA50_9AGAR</name>
<gene>
    <name evidence="1" type="ORF">K443DRAFT_683686</name>
</gene>
<proteinExistence type="predicted"/>
<keyword evidence="2" id="KW-1185">Reference proteome</keyword>
<reference evidence="2" key="2">
    <citation type="submission" date="2015-01" db="EMBL/GenBank/DDBJ databases">
        <title>Evolutionary Origins and Diversification of the Mycorrhizal Mutualists.</title>
        <authorList>
            <consortium name="DOE Joint Genome Institute"/>
            <consortium name="Mycorrhizal Genomics Consortium"/>
            <person name="Kohler A."/>
            <person name="Kuo A."/>
            <person name="Nagy L.G."/>
            <person name="Floudas D."/>
            <person name="Copeland A."/>
            <person name="Barry K.W."/>
            <person name="Cichocki N."/>
            <person name="Veneault-Fourrey C."/>
            <person name="LaButti K."/>
            <person name="Lindquist E.A."/>
            <person name="Lipzen A."/>
            <person name="Lundell T."/>
            <person name="Morin E."/>
            <person name="Murat C."/>
            <person name="Riley R."/>
            <person name="Ohm R."/>
            <person name="Sun H."/>
            <person name="Tunlid A."/>
            <person name="Henrissat B."/>
            <person name="Grigoriev I.V."/>
            <person name="Hibbett D.S."/>
            <person name="Martin F."/>
        </authorList>
    </citation>
    <scope>NUCLEOTIDE SEQUENCE [LARGE SCALE GENOMIC DNA]</scope>
    <source>
        <strain evidence="2">LaAM-08-1</strain>
    </source>
</reference>
<dbReference type="EMBL" id="KN838789">
    <property type="protein sequence ID" value="KIJ94526.1"/>
    <property type="molecule type" value="Genomic_DNA"/>
</dbReference>
<evidence type="ECO:0000313" key="2">
    <source>
        <dbReference type="Proteomes" id="UP000054477"/>
    </source>
</evidence>